<name>A0ABM9HEM5_9BACT</name>
<organism evidence="2 3">
    <name type="scientific">Nitrospina watsonii</name>
    <dbReference type="NCBI Taxonomy" id="1323948"/>
    <lineage>
        <taxon>Bacteria</taxon>
        <taxon>Pseudomonadati</taxon>
        <taxon>Nitrospinota/Tectimicrobiota group</taxon>
        <taxon>Nitrospinota</taxon>
        <taxon>Nitrospinia</taxon>
        <taxon>Nitrospinales</taxon>
        <taxon>Nitrospinaceae</taxon>
        <taxon>Nitrospina</taxon>
    </lineage>
</organism>
<gene>
    <name evidence="2" type="ORF">NSPWAT_1835</name>
</gene>
<accession>A0ABM9HEM5</accession>
<evidence type="ECO:0000313" key="2">
    <source>
        <dbReference type="EMBL" id="CAI2718691.1"/>
    </source>
</evidence>
<sequence>MEPPMDTAGWAGSKYYPSLTLRITSQFLDCHSEEPGHARREKGTETRPRGIVCRGPRPLSF</sequence>
<dbReference type="EMBL" id="OX336137">
    <property type="protein sequence ID" value="CAI2718691.1"/>
    <property type="molecule type" value="Genomic_DNA"/>
</dbReference>
<proteinExistence type="predicted"/>
<evidence type="ECO:0000313" key="3">
    <source>
        <dbReference type="Proteomes" id="UP001157733"/>
    </source>
</evidence>
<reference evidence="2 3" key="1">
    <citation type="submission" date="2022-09" db="EMBL/GenBank/DDBJ databases">
        <authorList>
            <person name="Kop L."/>
        </authorList>
    </citation>
    <scope>NUCLEOTIDE SEQUENCE [LARGE SCALE GENOMIC DNA]</scope>
    <source>
        <strain evidence="2 3">347</strain>
    </source>
</reference>
<protein>
    <submittedName>
        <fullName evidence="2">Uncharacterized protein</fullName>
    </submittedName>
</protein>
<feature type="compositionally biased region" description="Basic and acidic residues" evidence="1">
    <location>
        <begin position="33"/>
        <end position="48"/>
    </location>
</feature>
<keyword evidence="3" id="KW-1185">Reference proteome</keyword>
<feature type="region of interest" description="Disordered" evidence="1">
    <location>
        <begin position="33"/>
        <end position="61"/>
    </location>
</feature>
<dbReference type="Proteomes" id="UP001157733">
    <property type="component" value="Chromosome"/>
</dbReference>
<evidence type="ECO:0000256" key="1">
    <source>
        <dbReference type="SAM" id="MobiDB-lite"/>
    </source>
</evidence>